<dbReference type="GO" id="GO:0003677">
    <property type="term" value="F:DNA binding"/>
    <property type="evidence" value="ECO:0007669"/>
    <property type="project" value="UniProtKB-KW"/>
</dbReference>
<dbReference type="PANTHER" id="PTHR30478:SF0">
    <property type="entry name" value="BETA SLIDING CLAMP"/>
    <property type="match status" value="1"/>
</dbReference>
<keyword evidence="7" id="KW-0239">DNA-directed DNA polymerase</keyword>
<dbReference type="GO" id="GO:0003887">
    <property type="term" value="F:DNA-directed DNA polymerase activity"/>
    <property type="evidence" value="ECO:0007669"/>
    <property type="project" value="UniProtKB-KW"/>
</dbReference>
<dbReference type="SMART" id="SM00480">
    <property type="entry name" value="POL3Bc"/>
    <property type="match status" value="1"/>
</dbReference>
<dbReference type="InterPro" id="IPR046938">
    <property type="entry name" value="DNA_clamp_sf"/>
</dbReference>
<gene>
    <name evidence="11" type="ORF">S06H3_50755</name>
</gene>
<evidence type="ECO:0000256" key="4">
    <source>
        <dbReference type="ARBA" id="ARBA00022679"/>
    </source>
</evidence>
<evidence type="ECO:0000256" key="7">
    <source>
        <dbReference type="ARBA" id="ARBA00022932"/>
    </source>
</evidence>
<sequence>MKLLILQEKLKEGLNVVERVSSKSLTLPILNNILISTEKNFFNLSATDLETGIKWWTLTKIEKEGKITIPSYLFSNFISLLPNKKINLEVKNNTLFIECENYKTQIKGLSADEFPIIPKVSKEESISIESSPLCQSLSRVTDIVLPSTTRPEISGVYFSFQKNLITIAATDSFRLGEKKIFLKDNSSLKKEYSLILPQKTAKEIVN</sequence>
<organism evidence="11">
    <name type="scientific">marine sediment metagenome</name>
    <dbReference type="NCBI Taxonomy" id="412755"/>
    <lineage>
        <taxon>unclassified sequences</taxon>
        <taxon>metagenomes</taxon>
        <taxon>ecological metagenomes</taxon>
    </lineage>
</organism>
<proteinExistence type="inferred from homology"/>
<comment type="similarity">
    <text evidence="2">Belongs to the beta sliding clamp family.</text>
</comment>
<dbReference type="PANTHER" id="PTHR30478">
    <property type="entry name" value="DNA POLYMERASE III SUBUNIT BETA"/>
    <property type="match status" value="1"/>
</dbReference>
<dbReference type="CDD" id="cd00140">
    <property type="entry name" value="beta_clamp"/>
    <property type="match status" value="1"/>
</dbReference>
<keyword evidence="8" id="KW-0238">DNA-binding</keyword>
<keyword evidence="5" id="KW-0548">Nucleotidyltransferase</keyword>
<evidence type="ECO:0000256" key="8">
    <source>
        <dbReference type="ARBA" id="ARBA00023125"/>
    </source>
</evidence>
<dbReference type="AlphaFoldDB" id="X1P0W9"/>
<dbReference type="NCBIfam" id="TIGR00663">
    <property type="entry name" value="dnan"/>
    <property type="match status" value="1"/>
</dbReference>
<comment type="subcellular location">
    <subcellularLocation>
        <location evidence="1">Cytoplasm</location>
    </subcellularLocation>
</comment>
<protein>
    <recommendedName>
        <fullName evidence="12">DNA polymerase III beta sliding clamp N-terminal domain-containing protein</fullName>
    </recommendedName>
</protein>
<dbReference type="GO" id="GO:0009360">
    <property type="term" value="C:DNA polymerase III complex"/>
    <property type="evidence" value="ECO:0007669"/>
    <property type="project" value="InterPro"/>
</dbReference>
<dbReference type="InterPro" id="IPR022634">
    <property type="entry name" value="DNA_polIII_beta_N"/>
</dbReference>
<feature type="domain" description="DNA polymerase III beta sliding clamp N-terminal" evidence="9">
    <location>
        <begin position="1"/>
        <end position="118"/>
    </location>
</feature>
<dbReference type="GO" id="GO:0005737">
    <property type="term" value="C:cytoplasm"/>
    <property type="evidence" value="ECO:0007669"/>
    <property type="project" value="UniProtKB-SubCell"/>
</dbReference>
<keyword evidence="3" id="KW-0963">Cytoplasm</keyword>
<evidence type="ECO:0000259" key="9">
    <source>
        <dbReference type="Pfam" id="PF00712"/>
    </source>
</evidence>
<feature type="non-terminal residue" evidence="11">
    <location>
        <position position="206"/>
    </location>
</feature>
<evidence type="ECO:0000256" key="6">
    <source>
        <dbReference type="ARBA" id="ARBA00022705"/>
    </source>
</evidence>
<evidence type="ECO:0008006" key="12">
    <source>
        <dbReference type="Google" id="ProtNLM"/>
    </source>
</evidence>
<dbReference type="Gene3D" id="3.10.150.10">
    <property type="entry name" value="DNA Polymerase III, subunit A, domain 2"/>
    <property type="match status" value="1"/>
</dbReference>
<name>X1P0W9_9ZZZZ</name>
<reference evidence="11" key="1">
    <citation type="journal article" date="2014" name="Front. Microbiol.">
        <title>High frequency of phylogenetically diverse reductive dehalogenase-homologous genes in deep subseafloor sedimentary metagenomes.</title>
        <authorList>
            <person name="Kawai M."/>
            <person name="Futagami T."/>
            <person name="Toyoda A."/>
            <person name="Takaki Y."/>
            <person name="Nishi S."/>
            <person name="Hori S."/>
            <person name="Arai W."/>
            <person name="Tsubouchi T."/>
            <person name="Morono Y."/>
            <person name="Uchiyama I."/>
            <person name="Ito T."/>
            <person name="Fujiyama A."/>
            <person name="Inagaki F."/>
            <person name="Takami H."/>
        </authorList>
    </citation>
    <scope>NUCLEOTIDE SEQUENCE</scope>
    <source>
        <strain evidence="11">Expedition CK06-06</strain>
    </source>
</reference>
<dbReference type="InterPro" id="IPR001001">
    <property type="entry name" value="DNA_polIII_beta"/>
</dbReference>
<dbReference type="Gene3D" id="3.70.10.10">
    <property type="match status" value="1"/>
</dbReference>
<comment type="caution">
    <text evidence="11">The sequence shown here is derived from an EMBL/GenBank/DDBJ whole genome shotgun (WGS) entry which is preliminary data.</text>
</comment>
<evidence type="ECO:0000313" key="11">
    <source>
        <dbReference type="EMBL" id="GAI32685.1"/>
    </source>
</evidence>
<dbReference type="Pfam" id="PF02767">
    <property type="entry name" value="DNA_pol3_beta_2"/>
    <property type="match status" value="1"/>
</dbReference>
<dbReference type="SUPFAM" id="SSF55979">
    <property type="entry name" value="DNA clamp"/>
    <property type="match status" value="2"/>
</dbReference>
<dbReference type="Pfam" id="PF00712">
    <property type="entry name" value="DNA_pol3_beta"/>
    <property type="match status" value="1"/>
</dbReference>
<evidence type="ECO:0000256" key="2">
    <source>
        <dbReference type="ARBA" id="ARBA00010752"/>
    </source>
</evidence>
<evidence type="ECO:0000256" key="1">
    <source>
        <dbReference type="ARBA" id="ARBA00004496"/>
    </source>
</evidence>
<keyword evidence="6" id="KW-0235">DNA replication</keyword>
<evidence type="ECO:0000256" key="3">
    <source>
        <dbReference type="ARBA" id="ARBA00022490"/>
    </source>
</evidence>
<accession>X1P0W9</accession>
<dbReference type="GO" id="GO:0006271">
    <property type="term" value="P:DNA strand elongation involved in DNA replication"/>
    <property type="evidence" value="ECO:0007669"/>
    <property type="project" value="TreeGrafter"/>
</dbReference>
<dbReference type="InterPro" id="IPR022637">
    <property type="entry name" value="DNA_polIII_beta_cen"/>
</dbReference>
<evidence type="ECO:0000256" key="5">
    <source>
        <dbReference type="ARBA" id="ARBA00022695"/>
    </source>
</evidence>
<keyword evidence="4" id="KW-0808">Transferase</keyword>
<dbReference type="EMBL" id="BARV01032162">
    <property type="protein sequence ID" value="GAI32685.1"/>
    <property type="molecule type" value="Genomic_DNA"/>
</dbReference>
<evidence type="ECO:0000259" key="10">
    <source>
        <dbReference type="Pfam" id="PF02767"/>
    </source>
</evidence>
<feature type="domain" description="DNA polymerase III beta sliding clamp central" evidence="10">
    <location>
        <begin position="144"/>
        <end position="204"/>
    </location>
</feature>
<dbReference type="GO" id="GO:0008408">
    <property type="term" value="F:3'-5' exonuclease activity"/>
    <property type="evidence" value="ECO:0007669"/>
    <property type="project" value="InterPro"/>
</dbReference>